<dbReference type="STRING" id="1122184.SAMN02745176_02533"/>
<dbReference type="InterPro" id="IPR011055">
    <property type="entry name" value="Dup_hybrid_motif"/>
</dbReference>
<gene>
    <name evidence="5" type="ORF">SAMN02745176_02533</name>
</gene>
<dbReference type="Proteomes" id="UP000184442">
    <property type="component" value="Unassembled WGS sequence"/>
</dbReference>
<dbReference type="InterPro" id="IPR050570">
    <property type="entry name" value="Cell_wall_metabolism_enzyme"/>
</dbReference>
<dbReference type="InterPro" id="IPR016047">
    <property type="entry name" value="M23ase_b-sheet_dom"/>
</dbReference>
<feature type="domain" description="LysM" evidence="4">
    <location>
        <begin position="243"/>
        <end position="287"/>
    </location>
</feature>
<dbReference type="Pfam" id="PF01476">
    <property type="entry name" value="LysM"/>
    <property type="match status" value="1"/>
</dbReference>
<proteinExistence type="predicted"/>
<evidence type="ECO:0000313" key="6">
    <source>
        <dbReference type="Proteomes" id="UP000184442"/>
    </source>
</evidence>
<dbReference type="Gene3D" id="3.10.350.10">
    <property type="entry name" value="LysM domain"/>
    <property type="match status" value="1"/>
</dbReference>
<feature type="transmembrane region" description="Helical" evidence="2">
    <location>
        <begin position="66"/>
        <end position="85"/>
    </location>
</feature>
<evidence type="ECO:0000256" key="1">
    <source>
        <dbReference type="ARBA" id="ARBA00022729"/>
    </source>
</evidence>
<feature type="domain" description="G5" evidence="3">
    <location>
        <begin position="294"/>
        <end position="374"/>
    </location>
</feature>
<dbReference type="EMBL" id="FQZS01000017">
    <property type="protein sequence ID" value="SHJ13925.1"/>
    <property type="molecule type" value="Genomic_DNA"/>
</dbReference>
<dbReference type="SUPFAM" id="SSF51261">
    <property type="entry name" value="Duplicated hybrid motif"/>
    <property type="match status" value="1"/>
</dbReference>
<dbReference type="SUPFAM" id="SSF54106">
    <property type="entry name" value="LysM domain"/>
    <property type="match status" value="1"/>
</dbReference>
<keyword evidence="2" id="KW-1133">Transmembrane helix</keyword>
<dbReference type="OrthoDB" id="9809488at2"/>
<keyword evidence="2" id="KW-0472">Membrane</keyword>
<dbReference type="RefSeq" id="WP_073026552.1">
    <property type="nucleotide sequence ID" value="NZ_FQZS01000017.1"/>
</dbReference>
<keyword evidence="1" id="KW-0732">Signal</keyword>
<dbReference type="SMART" id="SM00257">
    <property type="entry name" value="LysM"/>
    <property type="match status" value="1"/>
</dbReference>
<evidence type="ECO:0000256" key="2">
    <source>
        <dbReference type="SAM" id="Phobius"/>
    </source>
</evidence>
<dbReference type="PANTHER" id="PTHR21666:SF270">
    <property type="entry name" value="MUREIN HYDROLASE ACTIVATOR ENVC"/>
    <property type="match status" value="1"/>
</dbReference>
<evidence type="ECO:0000313" key="5">
    <source>
        <dbReference type="EMBL" id="SHJ13925.1"/>
    </source>
</evidence>
<keyword evidence="6" id="KW-1185">Reference proteome</keyword>
<dbReference type="PANTHER" id="PTHR21666">
    <property type="entry name" value="PEPTIDASE-RELATED"/>
    <property type="match status" value="1"/>
</dbReference>
<organism evidence="5 6">
    <name type="scientific">Lutispora thermophila DSM 19022</name>
    <dbReference type="NCBI Taxonomy" id="1122184"/>
    <lineage>
        <taxon>Bacteria</taxon>
        <taxon>Bacillati</taxon>
        <taxon>Bacillota</taxon>
        <taxon>Clostridia</taxon>
        <taxon>Lutisporales</taxon>
        <taxon>Lutisporaceae</taxon>
        <taxon>Lutispora</taxon>
    </lineage>
</organism>
<dbReference type="PROSITE" id="PS51109">
    <property type="entry name" value="G5"/>
    <property type="match status" value="1"/>
</dbReference>
<dbReference type="InterPro" id="IPR018392">
    <property type="entry name" value="LysM"/>
</dbReference>
<dbReference type="SMART" id="SM01208">
    <property type="entry name" value="G5"/>
    <property type="match status" value="1"/>
</dbReference>
<dbReference type="InterPro" id="IPR011098">
    <property type="entry name" value="G5_dom"/>
</dbReference>
<keyword evidence="2" id="KW-0812">Transmembrane</keyword>
<dbReference type="CDD" id="cd12797">
    <property type="entry name" value="M23_peptidase"/>
    <property type="match status" value="1"/>
</dbReference>
<dbReference type="Gene3D" id="2.70.70.10">
    <property type="entry name" value="Glucose Permease (Domain IIA)"/>
    <property type="match status" value="1"/>
</dbReference>
<dbReference type="Pfam" id="PF01551">
    <property type="entry name" value="Peptidase_M23"/>
    <property type="match status" value="1"/>
</dbReference>
<dbReference type="GO" id="GO:0004222">
    <property type="term" value="F:metalloendopeptidase activity"/>
    <property type="evidence" value="ECO:0007669"/>
    <property type="project" value="TreeGrafter"/>
</dbReference>
<reference evidence="5 6" key="1">
    <citation type="submission" date="2016-11" db="EMBL/GenBank/DDBJ databases">
        <authorList>
            <person name="Jaros S."/>
            <person name="Januszkiewicz K."/>
            <person name="Wedrychowicz H."/>
        </authorList>
    </citation>
    <scope>NUCLEOTIDE SEQUENCE [LARGE SCALE GENOMIC DNA]</scope>
    <source>
        <strain evidence="5 6">DSM 19022</strain>
    </source>
</reference>
<evidence type="ECO:0000259" key="4">
    <source>
        <dbReference type="PROSITE" id="PS51782"/>
    </source>
</evidence>
<dbReference type="AlphaFoldDB" id="A0A1M6GVJ5"/>
<keyword evidence="5" id="KW-0378">Hydrolase</keyword>
<dbReference type="Gene3D" id="2.20.230.10">
    <property type="entry name" value="Resuscitation-promoting factor rpfb"/>
    <property type="match status" value="1"/>
</dbReference>
<sequence>MGGDGDNPNKMKKFYDSLIQQGTKWFDKSKKAISKLDLKKTFSKFNIKSVAGDKRFNIKVVNKKRFMINMAALSVIIVGITYFVFANNAFSVVINGVEVAKVKHKETAEEVITALKQSYEKENDVEVAFSSQISYEKVNASKKELLEGKALEEKLKGHLDYQVKCAVIYADDKPIATLKTKEEVDKVLSGVEQYYTKGVDLSKIKEKGFSEKVEVKEEFMDVSTVMNVEEAQNYIINGTTEVRIHKVEAGESFWSISRKYGISLEDLQRANPTANPEKIKIGQELNLVVPKSLINVKTVEEVTYTDKIPYEQKLEYSSSMYKDQTQVRVKGEYGEKEVKAEVVKINGIESERIILSENVTKEPKTQILVKGTKEPPPKKGTGTFITPTRGTVTSRFGYRWGRNHNGLDIAAPVGTAVKAADGGEVIFASTSGNYGKLIKIDHGGGFVTYYGHLSKISVKVGDKVYKGQTIGAVGTTGRTTGPHLHFEIRKNGNPVNPSKYL</sequence>
<dbReference type="CDD" id="cd00118">
    <property type="entry name" value="LysM"/>
    <property type="match status" value="1"/>
</dbReference>
<dbReference type="PROSITE" id="PS51782">
    <property type="entry name" value="LYSM"/>
    <property type="match status" value="1"/>
</dbReference>
<protein>
    <submittedName>
        <fullName evidence="5">Murein DD-endopeptidase MepM and murein hydrolase activator NlpD, contain LysM domain</fullName>
    </submittedName>
</protein>
<dbReference type="Pfam" id="PF07501">
    <property type="entry name" value="G5"/>
    <property type="match status" value="1"/>
</dbReference>
<name>A0A1M6GVJ5_9FIRM</name>
<evidence type="ECO:0000259" key="3">
    <source>
        <dbReference type="PROSITE" id="PS51109"/>
    </source>
</evidence>
<accession>A0A1M6GVJ5</accession>
<dbReference type="InterPro" id="IPR036779">
    <property type="entry name" value="LysM_dom_sf"/>
</dbReference>